<accession>A0A316UTL1</accession>
<evidence type="ECO:0000256" key="3">
    <source>
        <dbReference type="SAM" id="MobiDB-lite"/>
    </source>
</evidence>
<dbReference type="OrthoDB" id="6247875at2759"/>
<feature type="region of interest" description="Disordered" evidence="3">
    <location>
        <begin position="58"/>
        <end position="181"/>
    </location>
</feature>
<evidence type="ECO:0000256" key="1">
    <source>
        <dbReference type="ARBA" id="ARBA00023125"/>
    </source>
</evidence>
<sequence>MPTTPARPKSEESSASTPRKKRSQAPGSVTSSPASPSSPPRPPNAWILYRSFKIEQLKQSEGAAATATSDQDHATTPTKTKKRRSQSPAKGALTATALAALAAASPSSFDSPFSKTPRSQPATATTPSLASGPTSSSFAPSSSHTSSSPNSRSKAGPAPSTFSTSTAATSSSTASSSTTPNVSTLIAQLWATEPPQVKESFHALAREKEEEHKRLWPDYKYKPSVTDKAKRARARRRRGRDGEPVSSRLEGSPLRGVGANGERRSGSPVRESVAPYPSTPVRERVKMLSNPTPGPFDKATAPATPGDPSPTSGYRTVSGSSSNATATTADTCIVHDTTPSSHSLRSGHDYIFGAPPPLGLHDALAPPVAAWQSPSPSLSPSPTLARTLGLTNHHHGEGEVATSQLGGETDIGANFDLDPELMDWLNAQTADAFAPLPSPPGMAAHAQVAAASQGEMVGMDVDSKWSRTDPLQLGGAGPCSSMNASNQAFTDLFTTPLPAPPPAPPPPQTAPFPASDSTAAAAAATGDDTLCHLSFSLDASRLEHLLADPVDRCVLPSEVKAREQRQQQQQESEGEGTATGTGTFAWNRLASSSILSSSEITAPRAAPSSPSPRPPWVNDTESAARPVSPHSRTSSNLSPMPMTRRDPPGAPIPSRETSRSRPCSPTPVSPHRFPRPRAARLRLPAQVSGPSSSPPPPSLCKTRATPTSLRPQAHRGEPSGSSIASSSSSSSSSLSLQSKSQRPARSFADHEGSSAATMAGVTESSPRRQGSRGRRTEFLLNGAYTAKELKRLLEASGEEEGEGEEDRTGSPNDEA</sequence>
<feature type="region of interest" description="Disordered" evidence="3">
    <location>
        <begin position="201"/>
        <end position="323"/>
    </location>
</feature>
<dbReference type="PANTHER" id="PTHR45789:SF2">
    <property type="entry name" value="FI18025P1"/>
    <property type="match status" value="1"/>
</dbReference>
<feature type="compositionally biased region" description="Low complexity" evidence="3">
    <location>
        <begin position="591"/>
        <end position="608"/>
    </location>
</feature>
<feature type="compositionally biased region" description="Pro residues" evidence="3">
    <location>
        <begin position="497"/>
        <end position="510"/>
    </location>
</feature>
<feature type="compositionally biased region" description="Low complexity" evidence="3">
    <location>
        <begin position="566"/>
        <end position="583"/>
    </location>
</feature>
<evidence type="ECO:0000313" key="4">
    <source>
        <dbReference type="EMBL" id="PWN27243.1"/>
    </source>
</evidence>
<feature type="compositionally biased region" description="Low complexity" evidence="3">
    <location>
        <begin position="681"/>
        <end position="691"/>
    </location>
</feature>
<dbReference type="AlphaFoldDB" id="A0A316UTL1"/>
<feature type="compositionally biased region" description="Low complexity" evidence="3">
    <location>
        <begin position="160"/>
        <end position="179"/>
    </location>
</feature>
<feature type="compositionally biased region" description="Low complexity" evidence="3">
    <location>
        <begin position="131"/>
        <end position="153"/>
    </location>
</feature>
<gene>
    <name evidence="4" type="ORF">BDZ90DRAFT_188867</name>
</gene>
<dbReference type="InterPro" id="IPR036910">
    <property type="entry name" value="HMG_box_dom_sf"/>
</dbReference>
<feature type="compositionally biased region" description="Basic and acidic residues" evidence="3">
    <location>
        <begin position="201"/>
        <end position="229"/>
    </location>
</feature>
<feature type="compositionally biased region" description="Polar residues" evidence="3">
    <location>
        <begin position="105"/>
        <end position="129"/>
    </location>
</feature>
<dbReference type="InterPro" id="IPR051356">
    <property type="entry name" value="SOX/SOX-like_TF"/>
</dbReference>
<dbReference type="Proteomes" id="UP000245884">
    <property type="component" value="Unassembled WGS sequence"/>
</dbReference>
<evidence type="ECO:0000313" key="5">
    <source>
        <dbReference type="Proteomes" id="UP000245884"/>
    </source>
</evidence>
<dbReference type="SUPFAM" id="SSF47095">
    <property type="entry name" value="HMG-box"/>
    <property type="match status" value="1"/>
</dbReference>
<dbReference type="Gene3D" id="1.10.30.10">
    <property type="entry name" value="High mobility group box domain"/>
    <property type="match status" value="1"/>
</dbReference>
<feature type="region of interest" description="Disordered" evidence="3">
    <location>
        <begin position="1"/>
        <end position="45"/>
    </location>
</feature>
<feature type="region of interest" description="Disordered" evidence="3">
    <location>
        <begin position="560"/>
        <end position="815"/>
    </location>
</feature>
<evidence type="ECO:0008006" key="6">
    <source>
        <dbReference type="Google" id="ProtNLM"/>
    </source>
</evidence>
<dbReference type="GO" id="GO:0000981">
    <property type="term" value="F:DNA-binding transcription factor activity, RNA polymerase II-specific"/>
    <property type="evidence" value="ECO:0007669"/>
    <property type="project" value="TreeGrafter"/>
</dbReference>
<keyword evidence="1" id="KW-0238">DNA-binding</keyword>
<feature type="compositionally biased region" description="Low complexity" evidence="3">
    <location>
        <begin position="26"/>
        <end position="35"/>
    </location>
</feature>
<feature type="region of interest" description="Disordered" evidence="3">
    <location>
        <begin position="492"/>
        <end position="521"/>
    </location>
</feature>
<dbReference type="GO" id="GO:0000978">
    <property type="term" value="F:RNA polymerase II cis-regulatory region sequence-specific DNA binding"/>
    <property type="evidence" value="ECO:0007669"/>
    <property type="project" value="TreeGrafter"/>
</dbReference>
<evidence type="ECO:0000256" key="2">
    <source>
        <dbReference type="ARBA" id="ARBA00023242"/>
    </source>
</evidence>
<organism evidence="4 5">
    <name type="scientific">Jaminaea rosea</name>
    <dbReference type="NCBI Taxonomy" id="1569628"/>
    <lineage>
        <taxon>Eukaryota</taxon>
        <taxon>Fungi</taxon>
        <taxon>Dikarya</taxon>
        <taxon>Basidiomycota</taxon>
        <taxon>Ustilaginomycotina</taxon>
        <taxon>Exobasidiomycetes</taxon>
        <taxon>Microstromatales</taxon>
        <taxon>Microstromatales incertae sedis</taxon>
        <taxon>Jaminaea</taxon>
    </lineage>
</organism>
<reference evidence="4 5" key="1">
    <citation type="journal article" date="2018" name="Mol. Biol. Evol.">
        <title>Broad Genomic Sampling Reveals a Smut Pathogenic Ancestry of the Fungal Clade Ustilaginomycotina.</title>
        <authorList>
            <person name="Kijpornyongpan T."/>
            <person name="Mondo S.J."/>
            <person name="Barry K."/>
            <person name="Sandor L."/>
            <person name="Lee J."/>
            <person name="Lipzen A."/>
            <person name="Pangilinan J."/>
            <person name="LaButti K."/>
            <person name="Hainaut M."/>
            <person name="Henrissat B."/>
            <person name="Grigoriev I.V."/>
            <person name="Spatafora J.W."/>
            <person name="Aime M.C."/>
        </authorList>
    </citation>
    <scope>NUCLEOTIDE SEQUENCE [LARGE SCALE GENOMIC DNA]</scope>
    <source>
        <strain evidence="4 5">MCA 5214</strain>
    </source>
</reference>
<feature type="compositionally biased region" description="Acidic residues" evidence="3">
    <location>
        <begin position="796"/>
        <end position="805"/>
    </location>
</feature>
<feature type="compositionally biased region" description="Low complexity" evidence="3">
    <location>
        <begin position="92"/>
        <end position="104"/>
    </location>
</feature>
<name>A0A316UTL1_9BASI</name>
<keyword evidence="2" id="KW-0539">Nucleus</keyword>
<dbReference type="GeneID" id="37025679"/>
<proteinExistence type="predicted"/>
<keyword evidence="5" id="KW-1185">Reference proteome</keyword>
<dbReference type="RefSeq" id="XP_025361855.1">
    <property type="nucleotide sequence ID" value="XM_025503856.1"/>
</dbReference>
<feature type="compositionally biased region" description="Low complexity" evidence="3">
    <location>
        <begin position="511"/>
        <end position="521"/>
    </location>
</feature>
<dbReference type="PANTHER" id="PTHR45789">
    <property type="entry name" value="FI18025P1"/>
    <property type="match status" value="1"/>
</dbReference>
<protein>
    <recommendedName>
        <fullName evidence="6">HMG box domain-containing protein</fullName>
    </recommendedName>
</protein>
<feature type="compositionally biased region" description="Polar residues" evidence="3">
    <location>
        <begin position="66"/>
        <end position="78"/>
    </location>
</feature>
<dbReference type="GO" id="GO:0005634">
    <property type="term" value="C:nucleus"/>
    <property type="evidence" value="ECO:0007669"/>
    <property type="project" value="TreeGrafter"/>
</dbReference>
<dbReference type="STRING" id="1569628.A0A316UTL1"/>
<feature type="compositionally biased region" description="Low complexity" evidence="3">
    <location>
        <begin position="719"/>
        <end position="740"/>
    </location>
</feature>
<feature type="compositionally biased region" description="Basic residues" evidence="3">
    <location>
        <begin position="230"/>
        <end position="239"/>
    </location>
</feature>
<dbReference type="EMBL" id="KZ819669">
    <property type="protein sequence ID" value="PWN27243.1"/>
    <property type="molecule type" value="Genomic_DNA"/>
</dbReference>